<feature type="transmembrane region" description="Helical" evidence="3">
    <location>
        <begin position="152"/>
        <end position="171"/>
    </location>
</feature>
<feature type="transmembrane region" description="Helical" evidence="3">
    <location>
        <begin position="112"/>
        <end position="131"/>
    </location>
</feature>
<comment type="caution">
    <text evidence="4">The sequence shown here is derived from an EMBL/GenBank/DDBJ whole genome shotgun (WGS) entry which is preliminary data.</text>
</comment>
<dbReference type="AlphaFoldDB" id="A0A1F8DUL8"/>
<keyword evidence="3" id="KW-1133">Transmembrane helix</keyword>
<organism evidence="4 5">
    <name type="scientific">Candidatus Wolfebacteria bacterium RIFCSPLOWO2_01_FULL_45_19</name>
    <dbReference type="NCBI Taxonomy" id="1802557"/>
    <lineage>
        <taxon>Bacteria</taxon>
        <taxon>Candidatus Wolfeibacteriota</taxon>
    </lineage>
</organism>
<dbReference type="GO" id="GO:0016780">
    <property type="term" value="F:phosphotransferase activity, for other substituted phosphate groups"/>
    <property type="evidence" value="ECO:0007669"/>
    <property type="project" value="InterPro"/>
</dbReference>
<dbReference type="InterPro" id="IPR048254">
    <property type="entry name" value="CDP_ALCOHOL_P_TRANSF_CS"/>
</dbReference>
<dbReference type="Gene3D" id="1.20.120.1760">
    <property type="match status" value="1"/>
</dbReference>
<feature type="transmembrane region" description="Helical" evidence="3">
    <location>
        <begin position="66"/>
        <end position="92"/>
    </location>
</feature>
<keyword evidence="3" id="KW-0812">Transmembrane</keyword>
<evidence type="ECO:0008006" key="6">
    <source>
        <dbReference type="Google" id="ProtNLM"/>
    </source>
</evidence>
<dbReference type="Proteomes" id="UP000178946">
    <property type="component" value="Unassembled WGS sequence"/>
</dbReference>
<name>A0A1F8DUL8_9BACT</name>
<dbReference type="EMBL" id="MGIR01000001">
    <property type="protein sequence ID" value="OGM91679.1"/>
    <property type="molecule type" value="Genomic_DNA"/>
</dbReference>
<dbReference type="InterPro" id="IPR043130">
    <property type="entry name" value="CDP-OH_PTrfase_TM_dom"/>
</dbReference>
<keyword evidence="1 2" id="KW-0808">Transferase</keyword>
<feature type="transmembrane region" description="Helical" evidence="3">
    <location>
        <begin position="264"/>
        <end position="284"/>
    </location>
</feature>
<evidence type="ECO:0000256" key="2">
    <source>
        <dbReference type="RuleBase" id="RU003750"/>
    </source>
</evidence>
<evidence type="ECO:0000256" key="1">
    <source>
        <dbReference type="ARBA" id="ARBA00022679"/>
    </source>
</evidence>
<evidence type="ECO:0000313" key="5">
    <source>
        <dbReference type="Proteomes" id="UP000178946"/>
    </source>
</evidence>
<dbReference type="Pfam" id="PF01066">
    <property type="entry name" value="CDP-OH_P_transf"/>
    <property type="match status" value="1"/>
</dbReference>
<dbReference type="InterPro" id="IPR000462">
    <property type="entry name" value="CDP-OH_P_trans"/>
</dbReference>
<accession>A0A1F8DUL8</accession>
<proteinExistence type="inferred from homology"/>
<dbReference type="PROSITE" id="PS00379">
    <property type="entry name" value="CDP_ALCOHOL_P_TRANSF"/>
    <property type="match status" value="1"/>
</dbReference>
<gene>
    <name evidence="4" type="ORF">A3A20_01960</name>
</gene>
<reference evidence="4 5" key="1">
    <citation type="journal article" date="2016" name="Nat. Commun.">
        <title>Thousands of microbial genomes shed light on interconnected biogeochemical processes in an aquifer system.</title>
        <authorList>
            <person name="Anantharaman K."/>
            <person name="Brown C.T."/>
            <person name="Hug L.A."/>
            <person name="Sharon I."/>
            <person name="Castelle C.J."/>
            <person name="Probst A.J."/>
            <person name="Thomas B.C."/>
            <person name="Singh A."/>
            <person name="Wilkins M.J."/>
            <person name="Karaoz U."/>
            <person name="Brodie E.L."/>
            <person name="Williams K.H."/>
            <person name="Hubbard S.S."/>
            <person name="Banfield J.F."/>
        </authorList>
    </citation>
    <scope>NUCLEOTIDE SEQUENCE [LARGE SCALE GENOMIC DNA]</scope>
</reference>
<comment type="similarity">
    <text evidence="2">Belongs to the CDP-alcohol phosphatidyltransferase class-I family.</text>
</comment>
<feature type="transmembrane region" description="Helical" evidence="3">
    <location>
        <begin position="177"/>
        <end position="199"/>
    </location>
</feature>
<protein>
    <recommendedName>
        <fullName evidence="6">CDP-alcohol phosphatidyltransferase</fullName>
    </recommendedName>
</protein>
<keyword evidence="3" id="KW-0472">Membrane</keyword>
<dbReference type="GO" id="GO:0016020">
    <property type="term" value="C:membrane"/>
    <property type="evidence" value="ECO:0007669"/>
    <property type="project" value="InterPro"/>
</dbReference>
<dbReference type="GO" id="GO:0008654">
    <property type="term" value="P:phospholipid biosynthetic process"/>
    <property type="evidence" value="ECO:0007669"/>
    <property type="project" value="InterPro"/>
</dbReference>
<evidence type="ECO:0000313" key="4">
    <source>
        <dbReference type="EMBL" id="OGM91679.1"/>
    </source>
</evidence>
<feature type="transmembrane region" description="Helical" evidence="3">
    <location>
        <begin position="241"/>
        <end position="258"/>
    </location>
</feature>
<sequence length="321" mass="36948">MKKLDRATLIELQWRDLIFWPVTRPLGILYEYVITAIVKLIRLVIPRRDATAQIEDPLDTAVRKEIFTLANLASFYGLFLIGELFYVIWAFTTNQPSVELWSISAWLLDLKTPGIWTIAWLVTEIVLTDTIDGPLARTNARVSALGTLLDHTRDYLVTFVALFFLIAITAIHRDWAFLALAVANAAGLALFISYHVIFFKKIVVRDARMLRDAALSNGKRWSAFFKHALLEEYQTNLTGRIHFTALAFTVGSGLFYYATGAEWIYITFTIALTATIVVTSYYLYELWGEYYARWQVKAHARSQSFKERVARRIERKKTQNK</sequence>
<evidence type="ECO:0000256" key="3">
    <source>
        <dbReference type="SAM" id="Phobius"/>
    </source>
</evidence>